<reference evidence="1" key="1">
    <citation type="submission" date="2022-07" db="EMBL/GenBank/DDBJ databases">
        <title>Genome Sequence of Physisporinus lineatus.</title>
        <authorList>
            <person name="Buettner E."/>
        </authorList>
    </citation>
    <scope>NUCLEOTIDE SEQUENCE</scope>
    <source>
        <strain evidence="1">VT162</strain>
    </source>
</reference>
<accession>A0AAD5YFH8</accession>
<sequence length="81" mass="9190">MVKGEMRPPPSTMTAFRTVYDPDQPEEERREVASKFQHIKDMADSAKDSDNAYDIWGKAVEDSNEAFNDSESPIPRKALVD</sequence>
<name>A0AAD5YFH8_9APHY</name>
<evidence type="ECO:0000313" key="1">
    <source>
        <dbReference type="EMBL" id="KAJ3482544.1"/>
    </source>
</evidence>
<gene>
    <name evidence="1" type="ORF">NLI96_g6907</name>
</gene>
<keyword evidence="2" id="KW-1185">Reference proteome</keyword>
<proteinExistence type="predicted"/>
<comment type="caution">
    <text evidence="1">The sequence shown here is derived from an EMBL/GenBank/DDBJ whole genome shotgun (WGS) entry which is preliminary data.</text>
</comment>
<dbReference type="EMBL" id="JANAWD010000268">
    <property type="protein sequence ID" value="KAJ3482544.1"/>
    <property type="molecule type" value="Genomic_DNA"/>
</dbReference>
<dbReference type="Proteomes" id="UP001212997">
    <property type="component" value="Unassembled WGS sequence"/>
</dbReference>
<protein>
    <submittedName>
        <fullName evidence="1">Uncharacterized protein</fullName>
    </submittedName>
</protein>
<dbReference type="AlphaFoldDB" id="A0AAD5YFH8"/>
<organism evidence="1 2">
    <name type="scientific">Meripilus lineatus</name>
    <dbReference type="NCBI Taxonomy" id="2056292"/>
    <lineage>
        <taxon>Eukaryota</taxon>
        <taxon>Fungi</taxon>
        <taxon>Dikarya</taxon>
        <taxon>Basidiomycota</taxon>
        <taxon>Agaricomycotina</taxon>
        <taxon>Agaricomycetes</taxon>
        <taxon>Polyporales</taxon>
        <taxon>Meripilaceae</taxon>
        <taxon>Meripilus</taxon>
    </lineage>
</organism>
<evidence type="ECO:0000313" key="2">
    <source>
        <dbReference type="Proteomes" id="UP001212997"/>
    </source>
</evidence>